<protein>
    <submittedName>
        <fullName evidence="1">Uncharacterized protein</fullName>
    </submittedName>
</protein>
<accession>A0A1R2AR14</accession>
<name>A0A1R2AR14_9CILI</name>
<evidence type="ECO:0000313" key="2">
    <source>
        <dbReference type="Proteomes" id="UP000187209"/>
    </source>
</evidence>
<evidence type="ECO:0000313" key="1">
    <source>
        <dbReference type="EMBL" id="OMJ66971.1"/>
    </source>
</evidence>
<dbReference type="AlphaFoldDB" id="A0A1R2AR14"/>
<dbReference type="Proteomes" id="UP000187209">
    <property type="component" value="Unassembled WGS sequence"/>
</dbReference>
<sequence length="380" mass="44982">MSDSYFQNKDKQKRSTSLKRNFEVCNAYNDKRYEKIVVDCCEPIAEGIKSLAIQARKHERQLVRVFCIIVDGKYERLTDSEISMKIVTSEFLYKLRTFCKFITIGLNNQNKNTLESVYKAHKQYSNINFTLYGYRIIKLVVDFVENTFEVFNLNYKKVKIINYFDEVAGVENIPLSKSLNINTCKKNTPDPQYETTKDDEEFLYTNPDTNDYEKLSDYESVGHNIKPDHKKSLLRKFFNKHNTKNPYDLNEKSEKVMKIVPEKNKCIEVVKTKSFDWEKGTRVDKLNMHTSQLKMFRKFEDKFVDFVINKYRVDYVENGIQDLSKEIKNHLIEDFIQELKTKSITMSETTNQNLYSHFHDKKTLLVITRKIKLALNSLYS</sequence>
<comment type="caution">
    <text evidence="1">The sequence shown here is derived from an EMBL/GenBank/DDBJ whole genome shotgun (WGS) entry which is preliminary data.</text>
</comment>
<organism evidence="1 2">
    <name type="scientific">Stentor coeruleus</name>
    <dbReference type="NCBI Taxonomy" id="5963"/>
    <lineage>
        <taxon>Eukaryota</taxon>
        <taxon>Sar</taxon>
        <taxon>Alveolata</taxon>
        <taxon>Ciliophora</taxon>
        <taxon>Postciliodesmatophora</taxon>
        <taxon>Heterotrichea</taxon>
        <taxon>Heterotrichida</taxon>
        <taxon>Stentoridae</taxon>
        <taxon>Stentor</taxon>
    </lineage>
</organism>
<dbReference type="EMBL" id="MPUH01001591">
    <property type="protein sequence ID" value="OMJ66971.1"/>
    <property type="molecule type" value="Genomic_DNA"/>
</dbReference>
<gene>
    <name evidence="1" type="ORF">SteCoe_35994</name>
</gene>
<reference evidence="1 2" key="1">
    <citation type="submission" date="2016-11" db="EMBL/GenBank/DDBJ databases">
        <title>The macronuclear genome of Stentor coeruleus: a giant cell with tiny introns.</title>
        <authorList>
            <person name="Slabodnick M."/>
            <person name="Ruby J.G."/>
            <person name="Reiff S.B."/>
            <person name="Swart E.C."/>
            <person name="Gosai S."/>
            <person name="Prabakaran S."/>
            <person name="Witkowska E."/>
            <person name="Larue G.E."/>
            <person name="Fisher S."/>
            <person name="Freeman R.M."/>
            <person name="Gunawardena J."/>
            <person name="Chu W."/>
            <person name="Stover N.A."/>
            <person name="Gregory B.D."/>
            <person name="Nowacki M."/>
            <person name="Derisi J."/>
            <person name="Roy S.W."/>
            <person name="Marshall W.F."/>
            <person name="Sood P."/>
        </authorList>
    </citation>
    <scope>NUCLEOTIDE SEQUENCE [LARGE SCALE GENOMIC DNA]</scope>
    <source>
        <strain evidence="1">WM001</strain>
    </source>
</reference>
<keyword evidence="2" id="KW-1185">Reference proteome</keyword>
<proteinExistence type="predicted"/>